<feature type="region of interest" description="Disordered" evidence="8">
    <location>
        <begin position="1"/>
        <end position="122"/>
    </location>
</feature>
<reference evidence="11" key="1">
    <citation type="submission" date="2015-12" db="EMBL/GenBank/DDBJ databases">
        <title>De novo transcriptome assembly of four potential Pierce s Disease insect vectors from Arizona vineyards.</title>
        <authorList>
            <person name="Tassone E.E."/>
        </authorList>
    </citation>
    <scope>NUCLEOTIDE SEQUENCE</scope>
</reference>
<evidence type="ECO:0000259" key="10">
    <source>
        <dbReference type="PROSITE" id="PS50950"/>
    </source>
</evidence>
<dbReference type="InterPro" id="IPR023780">
    <property type="entry name" value="Chromo_domain"/>
</dbReference>
<gene>
    <name evidence="11" type="ORF">g.24378</name>
</gene>
<keyword evidence="6" id="KW-0539">Nucleus</keyword>
<dbReference type="GO" id="GO:0003677">
    <property type="term" value="F:DNA binding"/>
    <property type="evidence" value="ECO:0007669"/>
    <property type="project" value="UniProtKB-UniRule"/>
</dbReference>
<feature type="compositionally biased region" description="Pro residues" evidence="8">
    <location>
        <begin position="1527"/>
        <end position="1539"/>
    </location>
</feature>
<feature type="region of interest" description="Disordered" evidence="8">
    <location>
        <begin position="551"/>
        <end position="574"/>
    </location>
</feature>
<feature type="compositionally biased region" description="Polar residues" evidence="8">
    <location>
        <begin position="24"/>
        <end position="34"/>
    </location>
</feature>
<dbReference type="Pfam" id="PF00385">
    <property type="entry name" value="Chromo"/>
    <property type="match status" value="1"/>
</dbReference>
<feature type="region of interest" description="Disordered" evidence="8">
    <location>
        <begin position="1475"/>
        <end position="1510"/>
    </location>
</feature>
<evidence type="ECO:0000256" key="7">
    <source>
        <dbReference type="PROSITE-ProRule" id="PRU00309"/>
    </source>
</evidence>
<evidence type="ECO:0000256" key="1">
    <source>
        <dbReference type="ARBA" id="ARBA00004123"/>
    </source>
</evidence>
<proteinExistence type="predicted"/>
<feature type="compositionally biased region" description="Acidic residues" evidence="8">
    <location>
        <begin position="798"/>
        <end position="814"/>
    </location>
</feature>
<feature type="compositionally biased region" description="Low complexity" evidence="8">
    <location>
        <begin position="1254"/>
        <end position="1274"/>
    </location>
</feature>
<evidence type="ECO:0000259" key="9">
    <source>
        <dbReference type="PROSITE" id="PS50013"/>
    </source>
</evidence>
<dbReference type="EMBL" id="GEDC01029257">
    <property type="protein sequence ID" value="JAS08041.1"/>
    <property type="molecule type" value="Transcribed_RNA"/>
</dbReference>
<dbReference type="InterPro" id="IPR017984">
    <property type="entry name" value="Chromo_dom_subgr"/>
</dbReference>
<dbReference type="PRINTS" id="PR00504">
    <property type="entry name" value="CHROMODOMAIN"/>
</dbReference>
<sequence>MDPKDSQSEFTEDDDSHWFDKNINLGQSVSSLTESTDHDELSRDFTQDELNLVHSDDHSEPTNNEDLITDKLDEHDDLKSEQNNLTPETDLNLELPEDSPPQKGSTSDEELENELLEGSSLSLESKKDDITKELTDIFFQTQDKTQFSSELSEDNNKDALTDILDKDEPTAFSSELIEDINKDTLPDILHEDEQKDSESLVRNDGDIGETIKNELSKIIDDVDLNPELESKTMDVVQELQEHIKLVGSHQGTEDLDGQDKVLNTICIGTKDIEEELEESRVNKNVVHESTEDDLSHESNSMSLDKVPVISKIDDELIKEPAMVEFIHDSENSVKININTENNHSKFVVSDVKSGLNAETIVMETDEGEQIVFNAEVIATESNSTTLNVEGGAEFLEAVTGSLDELLETEDEPIPEPAMRRKKEPLKCFVSSCKSGKSGTRTSFRYFKPPESVLKKWQTILTQDGEELTTESTVCELHFKSGHIFKKGVDASGTVIWGLREGALPTVHNAAMPKPTSKTVSVPKVTKAPETTFSTLTVNKNAAVVSSKVLSPQRKSPKFTPKPLRPSPRQAEMNDPDFLVKNPELLKTAQDELLSLDVLVCGDCRSVFHFVKDFSHHKENLCNGKSTFKANISESKAQVWAFLLWKSAQAKLLTDVESPWKLYQRWCKMDDNVREAWTTAGNSLMDLTSLGHSKLSDGSLNKTSYVPARPGRPPSNRHEEEEDDGRNSNIIMKKVKRLKRPSEGGAGDGPAAELEEEPMETEDDPSSGKVEEQERESAEQNQSQNDNLPEDIQIKEEVMSEEEEEEDIEDEEDIKESENVRDRLRERRHMPEYKNKVVPKQDKKIVSKSNDDSQDEEEFVVEKIVSRRYNSKKKQFEYLLKWEGYPSEQNTWEPAENMATCQHLLKAFEATLVKQHTAKQGGLTPGRPPISAKKRVETFAAGPSGITSQGRPDRRSKQKALDQVKAWCGTIKPTEEDYGLKRKIESDSDFDEDDLVPSKKLKGDSEDDIRSPKKFVRVGQRFGRPEGKLKPSVNGYKKESNLAAALGLESDSENDSERANVASPSPEKSHPVVRKMSSLSVQNQKVLVANAKGVVKVDPSHVPNLTSGVYIMSNTKGILKVDNTALSTSLQNQASIKKSPGIDVSSTSTSKTENSSTPQKSGIIRRPAGILGGVGGTLPRGPINTPLRPQGLLRSTRPGFSPRPSGIVRSSIATPSPRPLGIPSGITTKIQGAVRPKGSLPLGQSAVSPKSPSLQPKTTILQKTPPLPTTKTSPLKPSPLQPTVVQPKATTPLPKVGALQKPPLTPKPPQKPPLKPTLKPIESILGVGFQQVKEKNDFSEFVSMNPQKSPFHSTSPEFKFPVPVRTYYKQKMLLAKKRAALTQSSLMTKDNLGVQNKMNPTKESVAKPIRKILPHPLVFRNRGRGIGSRGNIIGRGRGFGRGSSLSTLLRMDQNREVAVKESKLVENDNLLMEFREESDSNESDDGGLSDHFPDLNDPIEPVSPPRPLSLCPLTGKVLLKAEGEKTPEPTPPPSPKPPSPKIEEDKEPEIIKFEPASQPTSILPDDGDTEEDETVMKGMMCKVEMSPGGTTGTVLETGYVTPATVTEGTVTIKRSTSPHAVLRGPQLSVISSSSGNSS</sequence>
<dbReference type="PROSITE" id="PS50013">
    <property type="entry name" value="CHROMO_2"/>
    <property type="match status" value="1"/>
</dbReference>
<feature type="compositionally biased region" description="Acidic residues" evidence="8">
    <location>
        <begin position="752"/>
        <end position="764"/>
    </location>
</feature>
<feature type="compositionally biased region" description="Pro residues" evidence="8">
    <location>
        <begin position="1302"/>
        <end position="1314"/>
    </location>
</feature>
<keyword evidence="4" id="KW-0862">Zinc</keyword>
<feature type="compositionally biased region" description="Basic and acidic residues" evidence="8">
    <location>
        <begin position="768"/>
        <end position="777"/>
    </location>
</feature>
<feature type="region of interest" description="Disordered" evidence="8">
    <location>
        <begin position="1131"/>
        <end position="1222"/>
    </location>
</feature>
<dbReference type="PANTHER" id="PTHR22812">
    <property type="entry name" value="CHROMOBOX PROTEIN"/>
    <property type="match status" value="1"/>
</dbReference>
<keyword evidence="3 7" id="KW-0863">Zinc-finger</keyword>
<feature type="non-terminal residue" evidence="11">
    <location>
        <position position="1637"/>
    </location>
</feature>
<dbReference type="InterPro" id="IPR023779">
    <property type="entry name" value="Chromodomain_CS"/>
</dbReference>
<feature type="region of interest" description="Disordered" evidence="8">
    <location>
        <begin position="1047"/>
        <end position="1074"/>
    </location>
</feature>
<evidence type="ECO:0000256" key="4">
    <source>
        <dbReference type="ARBA" id="ARBA00022833"/>
    </source>
</evidence>
<feature type="compositionally biased region" description="Basic and acidic residues" evidence="8">
    <location>
        <begin position="1000"/>
        <end position="1010"/>
    </location>
</feature>
<dbReference type="GO" id="GO:0005634">
    <property type="term" value="C:nucleus"/>
    <property type="evidence" value="ECO:0007669"/>
    <property type="project" value="UniProtKB-SubCell"/>
</dbReference>
<feature type="compositionally biased region" description="Basic and acidic residues" evidence="8">
    <location>
        <begin position="68"/>
        <end position="80"/>
    </location>
</feature>
<dbReference type="Pfam" id="PF05485">
    <property type="entry name" value="THAP"/>
    <property type="match status" value="1"/>
</dbReference>
<evidence type="ECO:0000256" key="8">
    <source>
        <dbReference type="SAM" id="MobiDB-lite"/>
    </source>
</evidence>
<feature type="compositionally biased region" description="Low complexity" evidence="8">
    <location>
        <begin position="1144"/>
        <end position="1156"/>
    </location>
</feature>
<dbReference type="PROSITE" id="PS50950">
    <property type="entry name" value="ZF_THAP"/>
    <property type="match status" value="1"/>
</dbReference>
<dbReference type="SUPFAM" id="SSF54160">
    <property type="entry name" value="Chromo domain-like"/>
    <property type="match status" value="1"/>
</dbReference>
<dbReference type="PROSITE" id="PS00598">
    <property type="entry name" value="CHROMO_1"/>
    <property type="match status" value="1"/>
</dbReference>
<feature type="region of interest" description="Disordered" evidence="8">
    <location>
        <begin position="917"/>
        <end position="958"/>
    </location>
</feature>
<feature type="region of interest" description="Disordered" evidence="8">
    <location>
        <begin position="690"/>
        <end position="857"/>
    </location>
</feature>
<dbReference type="CDD" id="cd00024">
    <property type="entry name" value="CD_CSD"/>
    <property type="match status" value="1"/>
</dbReference>
<evidence type="ECO:0000256" key="3">
    <source>
        <dbReference type="ARBA" id="ARBA00022771"/>
    </source>
</evidence>
<feature type="region of interest" description="Disordered" evidence="8">
    <location>
        <begin position="988"/>
        <end position="1013"/>
    </location>
</feature>
<name>A0A1B6C3F4_9HEMI</name>
<dbReference type="SUPFAM" id="SSF57716">
    <property type="entry name" value="Glucocorticoid receptor-like (DNA-binding domain)"/>
    <property type="match status" value="1"/>
</dbReference>
<dbReference type="GO" id="GO:0008270">
    <property type="term" value="F:zinc ion binding"/>
    <property type="evidence" value="ECO:0007669"/>
    <property type="project" value="UniProtKB-KW"/>
</dbReference>
<feature type="region of interest" description="Disordered" evidence="8">
    <location>
        <begin position="1234"/>
        <end position="1314"/>
    </location>
</feature>
<feature type="domain" description="Chromo" evidence="9">
    <location>
        <begin position="858"/>
        <end position="919"/>
    </location>
</feature>
<comment type="subcellular location">
    <subcellularLocation>
        <location evidence="1">Nucleus</location>
    </subcellularLocation>
</comment>
<feature type="compositionally biased region" description="Basic and acidic residues" evidence="8">
    <location>
        <begin position="815"/>
        <end position="850"/>
    </location>
</feature>
<dbReference type="Gene3D" id="2.40.50.40">
    <property type="match status" value="1"/>
</dbReference>
<protein>
    <recommendedName>
        <fullName evidence="12">Chromo domain-containing protein</fullName>
    </recommendedName>
</protein>
<evidence type="ECO:0008006" key="12">
    <source>
        <dbReference type="Google" id="ProtNLM"/>
    </source>
</evidence>
<evidence type="ECO:0000256" key="2">
    <source>
        <dbReference type="ARBA" id="ARBA00022723"/>
    </source>
</evidence>
<evidence type="ECO:0000256" key="6">
    <source>
        <dbReference type="ARBA" id="ARBA00023242"/>
    </source>
</evidence>
<evidence type="ECO:0000256" key="5">
    <source>
        <dbReference type="ARBA" id="ARBA00023125"/>
    </source>
</evidence>
<feature type="compositionally biased region" description="Basic and acidic residues" evidence="8">
    <location>
        <begin position="1540"/>
        <end position="1551"/>
    </location>
</feature>
<evidence type="ECO:0000313" key="11">
    <source>
        <dbReference type="EMBL" id="JAS08041.1"/>
    </source>
</evidence>
<dbReference type="InterPro" id="IPR000953">
    <property type="entry name" value="Chromo/chromo_shadow_dom"/>
</dbReference>
<dbReference type="GO" id="GO:0005694">
    <property type="term" value="C:chromosome"/>
    <property type="evidence" value="ECO:0007669"/>
    <property type="project" value="UniProtKB-ARBA"/>
</dbReference>
<feature type="compositionally biased region" description="Basic and acidic residues" evidence="8">
    <location>
        <begin position="35"/>
        <end position="46"/>
    </location>
</feature>
<dbReference type="SMART" id="SM00980">
    <property type="entry name" value="THAP"/>
    <property type="match status" value="1"/>
</dbReference>
<feature type="region of interest" description="Disordered" evidence="8">
    <location>
        <begin position="1522"/>
        <end position="1570"/>
    </location>
</feature>
<keyword evidence="2" id="KW-0479">Metal-binding</keyword>
<feature type="domain" description="THAP-type" evidence="10">
    <location>
        <begin position="423"/>
        <end position="507"/>
    </location>
</feature>
<keyword evidence="5 7" id="KW-0238">DNA-binding</keyword>
<feature type="compositionally biased region" description="Polar residues" evidence="8">
    <location>
        <begin position="1244"/>
        <end position="1253"/>
    </location>
</feature>
<feature type="compositionally biased region" description="Low complexity" evidence="8">
    <location>
        <begin position="1627"/>
        <end position="1637"/>
    </location>
</feature>
<dbReference type="InterPro" id="IPR006612">
    <property type="entry name" value="THAP_Znf"/>
</dbReference>
<dbReference type="InterPro" id="IPR051219">
    <property type="entry name" value="Heterochromatin_chromo-domain"/>
</dbReference>
<organism evidence="11">
    <name type="scientific">Clastoptera arizonana</name>
    <name type="common">Arizona spittle bug</name>
    <dbReference type="NCBI Taxonomy" id="38151"/>
    <lineage>
        <taxon>Eukaryota</taxon>
        <taxon>Metazoa</taxon>
        <taxon>Ecdysozoa</taxon>
        <taxon>Arthropoda</taxon>
        <taxon>Hexapoda</taxon>
        <taxon>Insecta</taxon>
        <taxon>Pterygota</taxon>
        <taxon>Neoptera</taxon>
        <taxon>Paraneoptera</taxon>
        <taxon>Hemiptera</taxon>
        <taxon>Auchenorrhyncha</taxon>
        <taxon>Cercopoidea</taxon>
        <taxon>Clastopteridae</taxon>
        <taxon>Clastoptera</taxon>
    </lineage>
</organism>
<dbReference type="SMART" id="SM00298">
    <property type="entry name" value="CHROMO"/>
    <property type="match status" value="1"/>
</dbReference>
<feature type="region of interest" description="Disordered" evidence="8">
    <location>
        <begin position="1615"/>
        <end position="1637"/>
    </location>
</feature>
<accession>A0A1B6C3F4</accession>
<dbReference type="InterPro" id="IPR016197">
    <property type="entry name" value="Chromo-like_dom_sf"/>
</dbReference>